<gene>
    <name evidence="1" type="ORF">GTP91_25265</name>
</gene>
<dbReference type="Proteomes" id="UP000470302">
    <property type="component" value="Unassembled WGS sequence"/>
</dbReference>
<proteinExistence type="predicted"/>
<evidence type="ECO:0000313" key="1">
    <source>
        <dbReference type="EMBL" id="MYM90470.1"/>
    </source>
</evidence>
<organism evidence="1 2">
    <name type="scientific">Duganella vulcania</name>
    <dbReference type="NCBI Taxonomy" id="2692166"/>
    <lineage>
        <taxon>Bacteria</taxon>
        <taxon>Pseudomonadati</taxon>
        <taxon>Pseudomonadota</taxon>
        <taxon>Betaproteobacteria</taxon>
        <taxon>Burkholderiales</taxon>
        <taxon>Oxalobacteraceae</taxon>
        <taxon>Telluria group</taxon>
        <taxon>Duganella</taxon>
    </lineage>
</organism>
<dbReference type="EMBL" id="WWCW01000122">
    <property type="protein sequence ID" value="MYM90470.1"/>
    <property type="molecule type" value="Genomic_DNA"/>
</dbReference>
<dbReference type="RefSeq" id="WP_161099260.1">
    <property type="nucleotide sequence ID" value="NZ_WWCW01000122.1"/>
</dbReference>
<evidence type="ECO:0000313" key="2">
    <source>
        <dbReference type="Proteomes" id="UP000470302"/>
    </source>
</evidence>
<comment type="caution">
    <text evidence="1">The sequence shown here is derived from an EMBL/GenBank/DDBJ whole genome shotgun (WGS) entry which is preliminary data.</text>
</comment>
<name>A0A845GA54_9BURK</name>
<sequence length="333" mass="37298">MDTETHTGEQARLLARIEQTQRPDLVVMMGYGDELPVFRRARALWEFYATHFPGVEIIFPRWSSKLRRGEVVSEGRDLLVGIGDGFQGDAGYSNSGVWSQSENARWIYRQVLAQDYVLRNREGPFFLYQTTVTSVVDFRGLCTVLDQLDPVNCYAGPLGRLNGPEAFNGLTFVSGASAVLSRDVLERMRERYDPRHVFATLPNDIWQAALLHDVARQALPTFNLVKPRAARADAGYITALVKQQLQQGQYHFRVKTVAPEDAAGRREDIDPWIMLRTMEAILESEHTPAATLALVDKVRRMTDGGAGAPVAPIRAEPLHTGHRDIPLSDLEIA</sequence>
<reference evidence="1 2" key="1">
    <citation type="submission" date="2020-01" db="EMBL/GenBank/DDBJ databases">
        <title>Novel species isolated from a subtropical stream in China.</title>
        <authorList>
            <person name="Lu H."/>
        </authorList>
    </citation>
    <scope>NUCLEOTIDE SEQUENCE [LARGE SCALE GENOMIC DNA]</scope>
    <source>
        <strain evidence="1 2">FT82W</strain>
    </source>
</reference>
<dbReference type="AlphaFoldDB" id="A0A845GA54"/>
<protein>
    <submittedName>
        <fullName evidence="1">Uncharacterized protein</fullName>
    </submittedName>
</protein>
<accession>A0A845GA54</accession>